<gene>
    <name evidence="1" type="ORF">J8N05_45625</name>
</gene>
<dbReference type="EMBL" id="JAGPYQ010000002">
    <property type="protein sequence ID" value="MBQ0855453.1"/>
    <property type="molecule type" value="Genomic_DNA"/>
</dbReference>
<dbReference type="AlphaFoldDB" id="A0A940Y6H5"/>
<comment type="caution">
    <text evidence="1">The sequence shown here is derived from an EMBL/GenBank/DDBJ whole genome shotgun (WGS) entry which is preliminary data.</text>
</comment>
<dbReference type="Proteomes" id="UP000677413">
    <property type="component" value="Unassembled WGS sequence"/>
</dbReference>
<name>A0A940Y6H5_9ACTN</name>
<protein>
    <submittedName>
        <fullName evidence="1">Uncharacterized protein</fullName>
    </submittedName>
</protein>
<dbReference type="RefSeq" id="WP_210893819.1">
    <property type="nucleotide sequence ID" value="NZ_JAGPYQ010000002.1"/>
</dbReference>
<evidence type="ECO:0000313" key="1">
    <source>
        <dbReference type="EMBL" id="MBQ0855453.1"/>
    </source>
</evidence>
<keyword evidence="2" id="KW-1185">Reference proteome</keyword>
<sequence length="162" mass="17621">MSLQASEFYAELYLPFLDHAVVGNTYFAAPVPGTPLRLRIDFSRTIYANTYGGLRLAVVHPDRGEIDAVTLSFVDHGTFHRRDEAANTHPNTKQYGTFGTYRPTGRPPWDGAVTNGLRDAIEQYSTVWFPGAWTASAPGRGAAHAAAPSRAVAVARSGTRAR</sequence>
<reference evidence="1 2" key="1">
    <citation type="submission" date="2021-04" db="EMBL/GenBank/DDBJ databases">
        <authorList>
            <person name="Tang X."/>
            <person name="Zhou X."/>
            <person name="Chen X."/>
            <person name="Cernava T."/>
            <person name="Zhang C."/>
        </authorList>
    </citation>
    <scope>NUCLEOTIDE SEQUENCE [LARGE SCALE GENOMIC DNA]</scope>
    <source>
        <strain evidence="1 2">BH-SS-21</strain>
    </source>
</reference>
<evidence type="ECO:0000313" key="2">
    <source>
        <dbReference type="Proteomes" id="UP000677413"/>
    </source>
</evidence>
<accession>A0A940Y6H5</accession>
<organism evidence="1 2">
    <name type="scientific">Streptomyces liliiviolaceus</name>
    <dbReference type="NCBI Taxonomy" id="2823109"/>
    <lineage>
        <taxon>Bacteria</taxon>
        <taxon>Bacillati</taxon>
        <taxon>Actinomycetota</taxon>
        <taxon>Actinomycetes</taxon>
        <taxon>Kitasatosporales</taxon>
        <taxon>Streptomycetaceae</taxon>
        <taxon>Streptomyces</taxon>
    </lineage>
</organism>
<proteinExistence type="predicted"/>